<evidence type="ECO:0000256" key="7">
    <source>
        <dbReference type="SAM" id="Phobius"/>
    </source>
</evidence>
<keyword evidence="5 7" id="KW-1133">Transmembrane helix</keyword>
<evidence type="ECO:0000256" key="3">
    <source>
        <dbReference type="ARBA" id="ARBA00022692"/>
    </source>
</evidence>
<keyword evidence="4" id="KW-0813">Transport</keyword>
<feature type="transmembrane region" description="Helical" evidence="7">
    <location>
        <begin position="285"/>
        <end position="302"/>
    </location>
</feature>
<evidence type="ECO:0000256" key="1">
    <source>
        <dbReference type="ARBA" id="ARBA00004141"/>
    </source>
</evidence>
<dbReference type="PANTHER" id="PTHR11654">
    <property type="entry name" value="OLIGOPEPTIDE TRANSPORTER-RELATED"/>
    <property type="match status" value="1"/>
</dbReference>
<comment type="subcellular location">
    <subcellularLocation>
        <location evidence="1">Membrane</location>
        <topology evidence="1">Multi-pass membrane protein</topology>
    </subcellularLocation>
</comment>
<dbReference type="GO" id="GO:0015833">
    <property type="term" value="P:peptide transport"/>
    <property type="evidence" value="ECO:0007669"/>
    <property type="project" value="UniProtKB-KW"/>
</dbReference>
<proteinExistence type="inferred from homology"/>
<gene>
    <name evidence="8" type="primary">Dere\GG18571</name>
</gene>
<dbReference type="Gene3D" id="1.20.1250.20">
    <property type="entry name" value="MFS general substrate transporter like domains"/>
    <property type="match status" value="1"/>
</dbReference>
<comment type="similarity">
    <text evidence="2">Belongs to the major facilitator superfamily. Proton-dependent oligopeptide transporter (POT/PTR) (TC 2.A.17) family.</text>
</comment>
<organism evidence="8">
    <name type="scientific">Lepeophtheirus salmonis</name>
    <name type="common">Salmon louse</name>
    <name type="synonym">Caligus salmonis</name>
    <dbReference type="NCBI Taxonomy" id="72036"/>
    <lineage>
        <taxon>Eukaryota</taxon>
        <taxon>Metazoa</taxon>
        <taxon>Ecdysozoa</taxon>
        <taxon>Arthropoda</taxon>
        <taxon>Crustacea</taxon>
        <taxon>Multicrustacea</taxon>
        <taxon>Hexanauplia</taxon>
        <taxon>Copepoda</taxon>
        <taxon>Siphonostomatoida</taxon>
        <taxon>Caligidae</taxon>
        <taxon>Lepeophtheirus</taxon>
    </lineage>
</organism>
<dbReference type="GO" id="GO:0016020">
    <property type="term" value="C:membrane"/>
    <property type="evidence" value="ECO:0007669"/>
    <property type="project" value="UniProtKB-SubCell"/>
</dbReference>
<keyword evidence="4" id="KW-0653">Protein transport</keyword>
<feature type="transmembrane region" description="Helical" evidence="7">
    <location>
        <begin position="183"/>
        <end position="205"/>
    </location>
</feature>
<dbReference type="GO" id="GO:0022857">
    <property type="term" value="F:transmembrane transporter activity"/>
    <property type="evidence" value="ECO:0007669"/>
    <property type="project" value="InterPro"/>
</dbReference>
<keyword evidence="3 7" id="KW-0812">Transmembrane</keyword>
<dbReference type="AlphaFoldDB" id="A0A0K2U2Q9"/>
<evidence type="ECO:0000313" key="8">
    <source>
        <dbReference type="EMBL" id="CDW32232.1"/>
    </source>
</evidence>
<evidence type="ECO:0000256" key="2">
    <source>
        <dbReference type="ARBA" id="ARBA00005982"/>
    </source>
</evidence>
<dbReference type="SUPFAM" id="SSF103473">
    <property type="entry name" value="MFS general substrate transporter"/>
    <property type="match status" value="1"/>
</dbReference>
<feature type="transmembrane region" description="Helical" evidence="7">
    <location>
        <begin position="217"/>
        <end position="242"/>
    </location>
</feature>
<evidence type="ECO:0000256" key="5">
    <source>
        <dbReference type="ARBA" id="ARBA00022989"/>
    </source>
</evidence>
<dbReference type="InterPro" id="IPR036259">
    <property type="entry name" value="MFS_trans_sf"/>
</dbReference>
<name>A0A0K2U2Q9_LEPSM</name>
<dbReference type="InterPro" id="IPR000109">
    <property type="entry name" value="POT_fam"/>
</dbReference>
<dbReference type="Pfam" id="PF00854">
    <property type="entry name" value="PTR2"/>
    <property type="match status" value="1"/>
</dbReference>
<reference evidence="8" key="1">
    <citation type="submission" date="2014-05" db="EMBL/GenBank/DDBJ databases">
        <authorList>
            <person name="Chronopoulou M."/>
        </authorList>
    </citation>
    <scope>NUCLEOTIDE SEQUENCE</scope>
    <source>
        <tissue evidence="8">Whole organism</tissue>
    </source>
</reference>
<accession>A0A0K2U2Q9</accession>
<feature type="transmembrane region" description="Helical" evidence="7">
    <location>
        <begin position="254"/>
        <end position="273"/>
    </location>
</feature>
<dbReference type="OrthoDB" id="8904098at2759"/>
<evidence type="ECO:0000256" key="4">
    <source>
        <dbReference type="ARBA" id="ARBA00022856"/>
    </source>
</evidence>
<feature type="transmembrane region" description="Helical" evidence="7">
    <location>
        <begin position="99"/>
        <end position="119"/>
    </location>
</feature>
<feature type="transmembrane region" description="Helical" evidence="7">
    <location>
        <begin position="150"/>
        <end position="171"/>
    </location>
</feature>
<sequence>MLRNVHCYGSDHCFPLAFGVPSILMVLAVMFFLVGKSFYKRRIPESNIVYNFFNCLWVGFKNRKNPYKSEHLDASDSNYSWLYKAELNPKYDVNFIEDVMAVLKVSVLMIPFPIFWSLYDQQGSQWLIQATKMNGAITESFTLLPDQTSIFNAFFVLFLIPVFNKLIYPVFDRCGILTKPLSKIACGGMFLALAFVIAGILEIVLDRFPNKSIHMAWLIPQYFCLTCGEIMFSITSLQFVFTEAPEKMKTVVQALYLLTTAFGNFIDIMIMGIFDSLFSRAMESFVFSAIMFMDMLILLYLARNYKHYRPRKN</sequence>
<feature type="transmembrane region" description="Helical" evidence="7">
    <location>
        <begin position="14"/>
        <end position="34"/>
    </location>
</feature>
<keyword evidence="4" id="KW-0571">Peptide transport</keyword>
<keyword evidence="6 7" id="KW-0472">Membrane</keyword>
<dbReference type="EMBL" id="HACA01014871">
    <property type="protein sequence ID" value="CDW32232.1"/>
    <property type="molecule type" value="Transcribed_RNA"/>
</dbReference>
<protein>
    <submittedName>
        <fullName evidence="8">Uncharacterized protein</fullName>
    </submittedName>
</protein>
<evidence type="ECO:0000256" key="6">
    <source>
        <dbReference type="ARBA" id="ARBA00023136"/>
    </source>
</evidence>